<dbReference type="GO" id="GO:0043122">
    <property type="term" value="P:regulation of canonical NF-kappaB signal transduction"/>
    <property type="evidence" value="ECO:0007669"/>
    <property type="project" value="TreeGrafter"/>
</dbReference>
<keyword evidence="5" id="KW-0175">Coiled coil</keyword>
<dbReference type="SUPFAM" id="SSF49599">
    <property type="entry name" value="TRAF domain-like"/>
    <property type="match status" value="1"/>
</dbReference>
<dbReference type="Proteomes" id="UP000594262">
    <property type="component" value="Unplaced"/>
</dbReference>
<dbReference type="GO" id="GO:0008270">
    <property type="term" value="F:zinc ion binding"/>
    <property type="evidence" value="ECO:0007669"/>
    <property type="project" value="UniProtKB-KW"/>
</dbReference>
<dbReference type="InterPro" id="IPR017907">
    <property type="entry name" value="Znf_RING_CS"/>
</dbReference>
<evidence type="ECO:0000256" key="4">
    <source>
        <dbReference type="PROSITE-ProRule" id="PRU00207"/>
    </source>
</evidence>
<organism evidence="8 9">
    <name type="scientific">Clytia hemisphaerica</name>
    <dbReference type="NCBI Taxonomy" id="252671"/>
    <lineage>
        <taxon>Eukaryota</taxon>
        <taxon>Metazoa</taxon>
        <taxon>Cnidaria</taxon>
        <taxon>Hydrozoa</taxon>
        <taxon>Hydroidolina</taxon>
        <taxon>Leptothecata</taxon>
        <taxon>Obeliida</taxon>
        <taxon>Clytiidae</taxon>
        <taxon>Clytia</taxon>
    </lineage>
</organism>
<evidence type="ECO:0000259" key="6">
    <source>
        <dbReference type="PROSITE" id="PS50089"/>
    </source>
</evidence>
<keyword evidence="9" id="KW-1185">Reference proteome</keyword>
<sequence length="330" mass="38134">MAACNPNELGFDVIFAWEDGKDDQNQNAQIDGAINRDDITCVICLLVLREPVQAVDCGHRFCTKCIGEFHLINPGKCPKDWQDIQVFPDVGKKREILSLKIRCKNFTVGCTWQNELREQKGHLEKCGYESVACQLECGEFVLRKNMQNHVDTLCPIVFPCEYQEFGCTFKGTKMLLNDHMANNMGTHMSFEMKYQIQKVKDEFNKQLTAKNQEMVRVKNEMKQLGKDLEKIKTTNEELVEDLKAKGKQIGVLTERLKTIEELKEEVEHNEKKIEDVKKEIDQTLEKNNKDLALEINDQLQEKCNANILMHQKIQNNLKELQAKLAQQNKL</sequence>
<evidence type="ECO:0000256" key="1">
    <source>
        <dbReference type="ARBA" id="ARBA00022723"/>
    </source>
</evidence>
<evidence type="ECO:0000313" key="9">
    <source>
        <dbReference type="Proteomes" id="UP000594262"/>
    </source>
</evidence>
<protein>
    <submittedName>
        <fullName evidence="8">Uncharacterized protein</fullName>
    </submittedName>
</protein>
<dbReference type="PANTHER" id="PTHR10131:SF94">
    <property type="entry name" value="TNF RECEPTOR-ASSOCIATED FACTOR 4"/>
    <property type="match status" value="1"/>
</dbReference>
<dbReference type="SUPFAM" id="SSF57850">
    <property type="entry name" value="RING/U-box"/>
    <property type="match status" value="1"/>
</dbReference>
<dbReference type="PROSITE" id="PS50089">
    <property type="entry name" value="ZF_RING_2"/>
    <property type="match status" value="1"/>
</dbReference>
<dbReference type="Pfam" id="PF02176">
    <property type="entry name" value="zf-TRAF"/>
    <property type="match status" value="1"/>
</dbReference>
<proteinExistence type="predicted"/>
<keyword evidence="2 4" id="KW-0863">Zinc-finger</keyword>
<feature type="domain" description="RING-type" evidence="6">
    <location>
        <begin position="41"/>
        <end position="80"/>
    </location>
</feature>
<evidence type="ECO:0000313" key="8">
    <source>
        <dbReference type="EnsemblMetazoa" id="CLYHEMP006545.1"/>
    </source>
</evidence>
<dbReference type="PROSITE" id="PS50145">
    <property type="entry name" value="ZF_TRAF"/>
    <property type="match status" value="1"/>
</dbReference>
<evidence type="ECO:0000259" key="7">
    <source>
        <dbReference type="PROSITE" id="PS50145"/>
    </source>
</evidence>
<dbReference type="InterPro" id="IPR001841">
    <property type="entry name" value="Znf_RING"/>
</dbReference>
<reference evidence="8" key="1">
    <citation type="submission" date="2021-01" db="UniProtKB">
        <authorList>
            <consortium name="EnsemblMetazoa"/>
        </authorList>
    </citation>
    <scope>IDENTIFICATION</scope>
</reference>
<accession>A0A7M5WRL9</accession>
<dbReference type="SMART" id="SM00184">
    <property type="entry name" value="RING"/>
    <property type="match status" value="1"/>
</dbReference>
<dbReference type="Gene3D" id="3.30.40.10">
    <property type="entry name" value="Zinc/RING finger domain, C3HC4 (zinc finger)"/>
    <property type="match status" value="2"/>
</dbReference>
<evidence type="ECO:0000256" key="2">
    <source>
        <dbReference type="ARBA" id="ARBA00022771"/>
    </source>
</evidence>
<keyword evidence="1 4" id="KW-0479">Metal-binding</keyword>
<feature type="domain" description="TRAF-type" evidence="7">
    <location>
        <begin position="122"/>
        <end position="168"/>
    </location>
</feature>
<dbReference type="PROSITE" id="PS00518">
    <property type="entry name" value="ZF_RING_1"/>
    <property type="match status" value="1"/>
</dbReference>
<dbReference type="OrthoDB" id="5945397at2759"/>
<name>A0A7M5WRL9_9CNID</name>
<feature type="coiled-coil region" evidence="5">
    <location>
        <begin position="200"/>
        <end position="286"/>
    </location>
</feature>
<dbReference type="InterPro" id="IPR013083">
    <property type="entry name" value="Znf_RING/FYVE/PHD"/>
</dbReference>
<dbReference type="AlphaFoldDB" id="A0A7M5WRL9"/>
<dbReference type="Pfam" id="PF13923">
    <property type="entry name" value="zf-C3HC4_2"/>
    <property type="match status" value="1"/>
</dbReference>
<feature type="zinc finger region" description="TRAF-type" evidence="4">
    <location>
        <begin position="122"/>
        <end position="168"/>
    </location>
</feature>
<evidence type="ECO:0000256" key="5">
    <source>
        <dbReference type="SAM" id="Coils"/>
    </source>
</evidence>
<keyword evidence="3 4" id="KW-0862">Zinc</keyword>
<dbReference type="InterPro" id="IPR001293">
    <property type="entry name" value="Znf_TRAF"/>
</dbReference>
<dbReference type="PANTHER" id="PTHR10131">
    <property type="entry name" value="TNF RECEPTOR ASSOCIATED FACTOR"/>
    <property type="match status" value="1"/>
</dbReference>
<dbReference type="EnsemblMetazoa" id="CLYHEMT006545.1">
    <property type="protein sequence ID" value="CLYHEMP006545.1"/>
    <property type="gene ID" value="CLYHEMG006545"/>
</dbReference>
<evidence type="ECO:0000256" key="3">
    <source>
        <dbReference type="ARBA" id="ARBA00022833"/>
    </source>
</evidence>